<reference evidence="1" key="1">
    <citation type="submission" date="2012-05" db="EMBL/GenBank/DDBJ databases">
        <authorList>
            <person name="Krishnakumar V."/>
            <person name="Cheung F."/>
            <person name="Xiao Y."/>
            <person name="Chan A."/>
            <person name="Moskal W.A."/>
            <person name="Town C.D."/>
        </authorList>
    </citation>
    <scope>NUCLEOTIDE SEQUENCE</scope>
</reference>
<dbReference type="EMBL" id="BT137533">
    <property type="protein sequence ID" value="AFK37328.1"/>
    <property type="molecule type" value="mRNA"/>
</dbReference>
<organism evidence="1">
    <name type="scientific">Lotus japonicus</name>
    <name type="common">Lotus corniculatus var. japonicus</name>
    <dbReference type="NCBI Taxonomy" id="34305"/>
    <lineage>
        <taxon>Eukaryota</taxon>
        <taxon>Viridiplantae</taxon>
        <taxon>Streptophyta</taxon>
        <taxon>Embryophyta</taxon>
        <taxon>Tracheophyta</taxon>
        <taxon>Spermatophyta</taxon>
        <taxon>Magnoliopsida</taxon>
        <taxon>eudicotyledons</taxon>
        <taxon>Gunneridae</taxon>
        <taxon>Pentapetalae</taxon>
        <taxon>rosids</taxon>
        <taxon>fabids</taxon>
        <taxon>Fabales</taxon>
        <taxon>Fabaceae</taxon>
        <taxon>Papilionoideae</taxon>
        <taxon>50 kb inversion clade</taxon>
        <taxon>NPAAA clade</taxon>
        <taxon>Hologalegina</taxon>
        <taxon>robinioid clade</taxon>
        <taxon>Loteae</taxon>
        <taxon>Lotus</taxon>
    </lineage>
</organism>
<name>I3SAN6_LOTJA</name>
<proteinExistence type="evidence at transcript level"/>
<evidence type="ECO:0000313" key="1">
    <source>
        <dbReference type="EMBL" id="AFK37328.1"/>
    </source>
</evidence>
<protein>
    <submittedName>
        <fullName evidence="1">Uncharacterized protein</fullName>
    </submittedName>
</protein>
<accession>I3SAN6</accession>
<dbReference type="AlphaFoldDB" id="I3SAN6"/>
<sequence length="114" mass="13063">MTNPRLLWPVISPFLPTLKYKSRSSDLFIFLPKFSSSSLQSETLTVMPCFRSTFHPLFTNPSIVSYQIDVMMVCFWPLVDVCLTISLPPFMVLPFTSLHLKPSHVHASFLLLQN</sequence>